<protein>
    <submittedName>
        <fullName evidence="1">Uncharacterized protein</fullName>
    </submittedName>
</protein>
<evidence type="ECO:0000313" key="1">
    <source>
        <dbReference type="EMBL" id="RIH94037.1"/>
    </source>
</evidence>
<accession>A0A399FBR2</accession>
<dbReference type="AlphaFoldDB" id="A0A399FBR2"/>
<organism evidence="1 2">
    <name type="scientific">Meiothermus granaticius NBRC 107808</name>
    <dbReference type="NCBI Taxonomy" id="1227551"/>
    <lineage>
        <taxon>Bacteria</taxon>
        <taxon>Thermotogati</taxon>
        <taxon>Deinococcota</taxon>
        <taxon>Deinococci</taxon>
        <taxon>Thermales</taxon>
        <taxon>Thermaceae</taxon>
        <taxon>Meiothermus</taxon>
    </lineage>
</organism>
<gene>
    <name evidence="1" type="ORF">Mgrana_00124</name>
</gene>
<keyword evidence="2" id="KW-1185">Reference proteome</keyword>
<reference evidence="1 2" key="1">
    <citation type="submission" date="2018-08" db="EMBL/GenBank/DDBJ databases">
        <title>Meiothermus granaticius genome AF-68 sequencing project.</title>
        <authorList>
            <person name="Da Costa M.S."/>
            <person name="Albuquerque L."/>
            <person name="Raposo P."/>
            <person name="Froufe H.J.C."/>
            <person name="Barroso C.S."/>
            <person name="Egas C."/>
        </authorList>
    </citation>
    <scope>NUCLEOTIDE SEQUENCE [LARGE SCALE GENOMIC DNA]</scope>
    <source>
        <strain evidence="1 2">AF-68</strain>
    </source>
</reference>
<dbReference type="EMBL" id="QWLB01000001">
    <property type="protein sequence ID" value="RIH94037.1"/>
    <property type="molecule type" value="Genomic_DNA"/>
</dbReference>
<dbReference type="Proteomes" id="UP000266178">
    <property type="component" value="Unassembled WGS sequence"/>
</dbReference>
<proteinExistence type="predicted"/>
<evidence type="ECO:0000313" key="2">
    <source>
        <dbReference type="Proteomes" id="UP000266178"/>
    </source>
</evidence>
<sequence length="385" mass="43043">MGTVPEPVSVTLGVTPLALRPPVKWADSAQGLLPLDLGRTWSAANFVRLPKTYQLEFLKASVGPDYKPDPHSFVLFVLRGVTQKYATVKRPVVLSPPPEKWEYPRLTITATPSRIIGALIEWDNIPPPIPVLEGFYRLWRALQKSIKTKDGLAYFKGKVLELAPRLGLLEPHPEDGYMVAQSENLGAFTTIQDSLSGWARATVTVRFWWEVLSSGVGEPVWGFLESLRGFLPPAAGDWGTYLKLLAAPSNSVVADSFWPLYAVVELLRLHGGRDSTGYRRFQAPRENISERLVREYLRLEGLRGFIVPGPTHLAPRMGTQPQELPNLVGYMGSYHRALLELSRYKGHRGVCAHCGKAFMRERKTGKYCSVACRVAALRKRQRGSR</sequence>
<comment type="caution">
    <text evidence="1">The sequence shown here is derived from an EMBL/GenBank/DDBJ whole genome shotgun (WGS) entry which is preliminary data.</text>
</comment>
<name>A0A399FBR2_9DEIN</name>